<evidence type="ECO:0000313" key="8">
    <source>
        <dbReference type="EMBL" id="MFC0811626.1"/>
    </source>
</evidence>
<evidence type="ECO:0000256" key="7">
    <source>
        <dbReference type="SAM" id="SignalP"/>
    </source>
</evidence>
<gene>
    <name evidence="8" type="ORF">ACFHYO_05790</name>
</gene>
<evidence type="ECO:0000256" key="4">
    <source>
        <dbReference type="ARBA" id="ARBA00022729"/>
    </source>
</evidence>
<evidence type="ECO:0000256" key="2">
    <source>
        <dbReference type="ARBA" id="ARBA00015915"/>
    </source>
</evidence>
<dbReference type="InterPro" id="IPR050492">
    <property type="entry name" value="Bact_metal-bind_prot9"/>
</dbReference>
<keyword evidence="5" id="KW-0406">Ion transport</keyword>
<evidence type="ECO:0000313" key="9">
    <source>
        <dbReference type="Proteomes" id="UP001589920"/>
    </source>
</evidence>
<keyword evidence="5" id="KW-0864">Zinc transport</keyword>
<comment type="caution">
    <text evidence="8">The sequence shown here is derived from an EMBL/GenBank/DDBJ whole genome shotgun (WGS) entry which is preliminary data.</text>
</comment>
<dbReference type="SUPFAM" id="SSF53807">
    <property type="entry name" value="Helical backbone' metal receptor"/>
    <property type="match status" value="1"/>
</dbReference>
<dbReference type="Gene3D" id="3.40.50.1980">
    <property type="entry name" value="Nitrogenase molybdenum iron protein domain"/>
    <property type="match status" value="2"/>
</dbReference>
<sequence>MSRSLLAAVAASFPLTLGALPALAEGPRVVADIAPVHGLVARVMQGVGEPALLVRPGASPHGYAMKPSEAGALEAAQVVFFVGPELTPWLMRPIESLAPKAKQVELLAAPGTVTLPTRTGATFAPHDHGDDGHDHGAEHDHDHAAEAAAPAQAPAAEPDHDHDHDHAGQDHAAEAAAPAPAAQDHDHDHPAPAGDEHDHAHSHDGIDPHAWLDPENGKAWTRAIAATLTELDPDHAAAYAANAEAAVAEIDAAKADTRTALAPLGDLRFVAFHDAYQYLETRFGVSAAGSVSLSDASAPSPARIAELRQAVAAMGVSCALSEPQFDADLLNTVFDGTGVKTAVIDPVGAAIPAGPGFYPTLIRSMGTALTACR</sequence>
<keyword evidence="4 7" id="KW-0732">Signal</keyword>
<dbReference type="EMBL" id="JBHMQU010000022">
    <property type="protein sequence ID" value="MFC0811626.1"/>
    <property type="molecule type" value="Genomic_DNA"/>
</dbReference>
<feature type="compositionally biased region" description="Basic and acidic residues" evidence="6">
    <location>
        <begin position="125"/>
        <end position="145"/>
    </location>
</feature>
<evidence type="ECO:0000256" key="6">
    <source>
        <dbReference type="SAM" id="MobiDB-lite"/>
    </source>
</evidence>
<name>A0ABV6T3Y8_9RHOB</name>
<protein>
    <recommendedName>
        <fullName evidence="2">High-affinity zinc uptake system protein ZnuA</fullName>
    </recommendedName>
</protein>
<feature type="compositionally biased region" description="Low complexity" evidence="6">
    <location>
        <begin position="146"/>
        <end position="156"/>
    </location>
</feature>
<dbReference type="Proteomes" id="UP001589920">
    <property type="component" value="Unassembled WGS sequence"/>
</dbReference>
<evidence type="ECO:0000256" key="3">
    <source>
        <dbReference type="ARBA" id="ARBA00022448"/>
    </source>
</evidence>
<feature type="compositionally biased region" description="Basic and acidic residues" evidence="6">
    <location>
        <begin position="157"/>
        <end position="173"/>
    </location>
</feature>
<dbReference type="PANTHER" id="PTHR42953:SF3">
    <property type="entry name" value="HIGH-AFFINITY ZINC UPTAKE SYSTEM PROTEIN ZNUA"/>
    <property type="match status" value="1"/>
</dbReference>
<feature type="signal peptide" evidence="7">
    <location>
        <begin position="1"/>
        <end position="24"/>
    </location>
</feature>
<comment type="similarity">
    <text evidence="1">Belongs to the bacterial solute-binding protein 9 family.</text>
</comment>
<keyword evidence="5" id="KW-0862">Zinc</keyword>
<accession>A0ABV6T3Y8</accession>
<feature type="region of interest" description="Disordered" evidence="6">
    <location>
        <begin position="115"/>
        <end position="213"/>
    </location>
</feature>
<reference evidence="8 9" key="1">
    <citation type="submission" date="2024-09" db="EMBL/GenBank/DDBJ databases">
        <authorList>
            <person name="Sun Q."/>
            <person name="Mori K."/>
        </authorList>
    </citation>
    <scope>NUCLEOTIDE SEQUENCE [LARGE SCALE GENOMIC DNA]</scope>
    <source>
        <strain evidence="8 9">KCTC 42086</strain>
    </source>
</reference>
<keyword evidence="3" id="KW-0813">Transport</keyword>
<dbReference type="PANTHER" id="PTHR42953">
    <property type="entry name" value="HIGH-AFFINITY ZINC UPTAKE SYSTEM PROTEIN ZNUA-RELATED"/>
    <property type="match status" value="1"/>
</dbReference>
<dbReference type="RefSeq" id="WP_394318996.1">
    <property type="nucleotide sequence ID" value="NZ_JBHMQU010000022.1"/>
</dbReference>
<feature type="chain" id="PRO_5045336954" description="High-affinity zinc uptake system protein ZnuA" evidence="7">
    <location>
        <begin position="25"/>
        <end position="373"/>
    </location>
</feature>
<dbReference type="InterPro" id="IPR006127">
    <property type="entry name" value="ZnuA-like"/>
</dbReference>
<proteinExistence type="inferred from homology"/>
<evidence type="ECO:0000256" key="5">
    <source>
        <dbReference type="ARBA" id="ARBA00022906"/>
    </source>
</evidence>
<keyword evidence="9" id="KW-1185">Reference proteome</keyword>
<feature type="compositionally biased region" description="Basic and acidic residues" evidence="6">
    <location>
        <begin position="183"/>
        <end position="213"/>
    </location>
</feature>
<evidence type="ECO:0000256" key="1">
    <source>
        <dbReference type="ARBA" id="ARBA00011028"/>
    </source>
</evidence>
<dbReference type="Pfam" id="PF01297">
    <property type="entry name" value="ZnuA"/>
    <property type="match status" value="1"/>
</dbReference>
<organism evidence="8 9">
    <name type="scientific">Paracoccus panacisoli</name>
    <dbReference type="NCBI Taxonomy" id="1510163"/>
    <lineage>
        <taxon>Bacteria</taxon>
        <taxon>Pseudomonadati</taxon>
        <taxon>Pseudomonadota</taxon>
        <taxon>Alphaproteobacteria</taxon>
        <taxon>Rhodobacterales</taxon>
        <taxon>Paracoccaceae</taxon>
        <taxon>Paracoccus</taxon>
    </lineage>
</organism>